<dbReference type="PATRIC" id="fig|1609559.3.peg.36"/>
<evidence type="ECO:0000313" key="1">
    <source>
        <dbReference type="EMBL" id="AMM53080.1"/>
    </source>
</evidence>
<reference evidence="2" key="1">
    <citation type="submission" date="2015-02" db="EMBL/GenBank/DDBJ databases">
        <title>Pyrococcus kukulkanii sp. nov., a novel hyperthermophilic archaeon isolated from a deep-sea hydrothermal vent at the Guaymas Basin.</title>
        <authorList>
            <person name="Oger P.M."/>
            <person name="Callac N."/>
            <person name="Jebbar M."/>
            <person name="Godfroy A."/>
        </authorList>
    </citation>
    <scope>NUCLEOTIDE SEQUENCE [LARGE SCALE GENOMIC DNA]</scope>
    <source>
        <strain evidence="2">NCB100</strain>
    </source>
</reference>
<organism evidence="1 2">
    <name type="scientific">Pyrococcus kukulkanii</name>
    <dbReference type="NCBI Taxonomy" id="1609559"/>
    <lineage>
        <taxon>Archaea</taxon>
        <taxon>Methanobacteriati</taxon>
        <taxon>Methanobacteriota</taxon>
        <taxon>Thermococci</taxon>
        <taxon>Thermococcales</taxon>
        <taxon>Thermococcaceae</taxon>
        <taxon>Pyrococcus</taxon>
    </lineage>
</organism>
<sequence length="121" mass="14810">MKEFISNLVIRWMGKDMDSDVEKVLRLFQRRETQEAVSEWIVQLAKKIHERPEDIIWFFEIKRLRDEVEKLTETLADEELDVWEEENIETNISLEELIEISRRDYRKFKRIEEKLKELGVV</sequence>
<dbReference type="Proteomes" id="UP000070587">
    <property type="component" value="Chromosome"/>
</dbReference>
<accession>A0A127B6S2</accession>
<reference evidence="1 2" key="2">
    <citation type="journal article" date="2016" name="Int. J. Syst. Evol. Microbiol.">
        <title>Pyrococcus kukulkanii sp. nov., a hyperthermophilic, piezophilic archaeon isolated from a deep-sea hydrothermal vent.</title>
        <authorList>
            <person name="Callac N."/>
            <person name="Oger P."/>
            <person name="Lesongeur F."/>
            <person name="Rattray J.E."/>
            <person name="Vannier P."/>
            <person name="Michoud G."/>
            <person name="Beauverger M."/>
            <person name="Gayet N."/>
            <person name="Rouxel O."/>
            <person name="Jebbar M."/>
            <person name="Godfroy A."/>
        </authorList>
    </citation>
    <scope>NUCLEOTIDE SEQUENCE [LARGE SCALE GENOMIC DNA]</scope>
    <source>
        <strain evidence="1 2">NCB100</strain>
    </source>
</reference>
<name>A0A127B6S2_9EURY</name>
<dbReference type="KEGG" id="pyc:TQ32_00170"/>
<evidence type="ECO:0000313" key="2">
    <source>
        <dbReference type="Proteomes" id="UP000070587"/>
    </source>
</evidence>
<protein>
    <submittedName>
        <fullName evidence="1">Uncharacterized protein</fullName>
    </submittedName>
</protein>
<gene>
    <name evidence="1" type="ORF">TQ32_00170</name>
</gene>
<proteinExistence type="predicted"/>
<dbReference type="STRING" id="1609559.TQ32_00170"/>
<dbReference type="AlphaFoldDB" id="A0A127B6S2"/>
<dbReference type="EMBL" id="CP010835">
    <property type="protein sequence ID" value="AMM53080.1"/>
    <property type="molecule type" value="Genomic_DNA"/>
</dbReference>